<proteinExistence type="predicted"/>
<comment type="caution">
    <text evidence="2">The sequence shown here is derived from an EMBL/GenBank/DDBJ whole genome shotgun (WGS) entry which is preliminary data.</text>
</comment>
<accession>A0A0F8U589</accession>
<name>A0A0F8U589_9EURO</name>
<protein>
    <submittedName>
        <fullName evidence="2">Uncharacterized protein</fullName>
    </submittedName>
</protein>
<organism evidence="2 3">
    <name type="scientific">Aspergillus ochraceoroseus</name>
    <dbReference type="NCBI Taxonomy" id="138278"/>
    <lineage>
        <taxon>Eukaryota</taxon>
        <taxon>Fungi</taxon>
        <taxon>Dikarya</taxon>
        <taxon>Ascomycota</taxon>
        <taxon>Pezizomycotina</taxon>
        <taxon>Eurotiomycetes</taxon>
        <taxon>Eurotiomycetidae</taxon>
        <taxon>Eurotiales</taxon>
        <taxon>Aspergillaceae</taxon>
        <taxon>Aspergillus</taxon>
        <taxon>Aspergillus subgen. Nidulantes</taxon>
    </lineage>
</organism>
<feature type="region of interest" description="Disordered" evidence="1">
    <location>
        <begin position="136"/>
        <end position="158"/>
    </location>
</feature>
<evidence type="ECO:0000256" key="1">
    <source>
        <dbReference type="SAM" id="MobiDB-lite"/>
    </source>
</evidence>
<dbReference type="AlphaFoldDB" id="A0A0F8U589"/>
<reference evidence="2 3" key="1">
    <citation type="submission" date="2015-02" db="EMBL/GenBank/DDBJ databases">
        <title>Draft Genome Sequences of Two Closely-Related Aflatoxigenic Aspergillus Species Obtained from the Cote d'Ivoire.</title>
        <authorList>
            <person name="Moore G.G."/>
            <person name="Beltz S.B."/>
            <person name="Mack B.M."/>
        </authorList>
    </citation>
    <scope>NUCLEOTIDE SEQUENCE [LARGE SCALE GENOMIC DNA]</scope>
    <source>
        <strain evidence="2 3">SRRC1432</strain>
    </source>
</reference>
<keyword evidence="3" id="KW-1185">Reference proteome</keyword>
<dbReference type="VEuPathDB" id="FungiDB:P175DRAFT_0444349"/>
<feature type="compositionally biased region" description="Polar residues" evidence="1">
    <location>
        <begin position="136"/>
        <end position="149"/>
    </location>
</feature>
<evidence type="ECO:0000313" key="2">
    <source>
        <dbReference type="EMBL" id="KKK14713.1"/>
    </source>
</evidence>
<dbReference type="OrthoDB" id="5378679at2759"/>
<gene>
    <name evidence="2" type="ORF">AOCH_005728</name>
</gene>
<dbReference type="Proteomes" id="UP000034947">
    <property type="component" value="Unassembled WGS sequence"/>
</dbReference>
<sequence length="365" mass="40505">MSARTIFLMGAPTLSSLQWDESELLDGPIPPFQDDLSENRSYPSISEINPVKWRLLQGPVVSETPRLKDRSKLERGAEFFLTDDLTTPTGMPKTALEDLELSQFYNHSFTVHETSEVSAPGALSGGDGVQESGLWSESTVSSMASNNEGEVTRPQLPIPGGLTDLQDIPKAAYLHSIVPQTMSVNLIVAIIAIRPARRIVTRQWKREVGLVEVVVGDETRSGFGVTFWVPPGGHKRAARTGDEGGAELRKSLTLLRPRDIVLFRTIALGSFRERVYGQSLRRGLTKIELLHRQPVDATDTGGIYKLRDILSPNHAAQSEDLPLEKVRRVHEWIRRFVDFVPDPVGGKEKPVVTLPPDTQEDARYN</sequence>
<dbReference type="EMBL" id="JYKN01002910">
    <property type="protein sequence ID" value="KKK14713.1"/>
    <property type="molecule type" value="Genomic_DNA"/>
</dbReference>
<evidence type="ECO:0000313" key="3">
    <source>
        <dbReference type="Proteomes" id="UP000034947"/>
    </source>
</evidence>